<dbReference type="OrthoDB" id="2019015at2759"/>
<comment type="caution">
    <text evidence="1">The sequence shown here is derived from an EMBL/GenBank/DDBJ whole genome shotgun (WGS) entry which is preliminary data.</text>
</comment>
<dbReference type="InterPro" id="IPR050464">
    <property type="entry name" value="Zeta_carotene_desat/Oxidored"/>
</dbReference>
<dbReference type="PANTHER" id="PTHR42923:SF20">
    <property type="entry name" value="FLAVIN-CONTAINING AMINE OXIDASEDEHYDROGENASE"/>
    <property type="match status" value="1"/>
</dbReference>
<evidence type="ECO:0000313" key="2">
    <source>
        <dbReference type="Proteomes" id="UP000812966"/>
    </source>
</evidence>
<dbReference type="EMBL" id="JABELV010000102">
    <property type="protein sequence ID" value="KAG7530981.1"/>
    <property type="molecule type" value="Genomic_DNA"/>
</dbReference>
<dbReference type="GO" id="GO:0016491">
    <property type="term" value="F:oxidoreductase activity"/>
    <property type="evidence" value="ECO:0007669"/>
    <property type="project" value="TreeGrafter"/>
</dbReference>
<dbReference type="InterPro" id="IPR036188">
    <property type="entry name" value="FAD/NAD-bd_sf"/>
</dbReference>
<name>A0A8K0JJR5_9TREE</name>
<keyword evidence="2" id="KW-1185">Reference proteome</keyword>
<reference evidence="1" key="1">
    <citation type="submission" date="2020-04" db="EMBL/GenBank/DDBJ databases">
        <title>Analysis of mating type loci in Filobasidium floriforme.</title>
        <authorList>
            <person name="Nowrousian M."/>
        </authorList>
    </citation>
    <scope>NUCLEOTIDE SEQUENCE</scope>
    <source>
        <strain evidence="1">CBS 6242</strain>
    </source>
</reference>
<dbReference type="PANTHER" id="PTHR42923">
    <property type="entry name" value="PROTOPORPHYRINOGEN OXIDASE"/>
    <property type="match status" value="1"/>
</dbReference>
<proteinExistence type="predicted"/>
<sequence length="532" mass="61794">MPRRSPSPSSGPKQPRKRVLIVGAGAAGMSCAEQLSQHPKTYDVTLVDAQDYCGGQAFSIPIDEKRHGSSWMNQGVQGGSYIYHHTFRMFKKQGFEAQPVDLQVSFGKDDKFWTNAFPTDLVAKHQKEIGRFKWAMRTIRWTEAVWALIPIKITLKIWGFSDEFMNYMIYPSLALFLGTGNATPDLPTVMMERLYTSPTYGMWYPVDDHSLSSNLPPMVVFPEESKFYTQWQHDMESRGVTIRLNTEIVSIPERSKDRVRVQLRGRRPQPDHHNPVGADQDLPITEETYDEIVLCVLADTAKRLLGKTATFMEKQVLGMTKWSDDITVTHTDLDYMKKWYTMDMPENVPKTLSGRDEQDRIDRGRKDFNPMYLIKQVPDDPKLLEMCFDCSNFQYQLKDAKKPVEDHIFQTIFLNKKDKETWTIDEIKEDKIIRKDWWHQLEHRWTHYAFVVPFMSFLNGKKRTHFAAAWTLVNAHELAVISGMAAAYALGAAYPEELMDDAFAVLCFRLYLLLDHRKWYSKKENSKRLNKQ</sequence>
<dbReference type="PROSITE" id="PS51257">
    <property type="entry name" value="PROKAR_LIPOPROTEIN"/>
    <property type="match status" value="1"/>
</dbReference>
<gene>
    <name evidence="1" type="ORF">FFLO_04652</name>
</gene>
<dbReference type="Gene3D" id="3.50.50.60">
    <property type="entry name" value="FAD/NAD(P)-binding domain"/>
    <property type="match status" value="1"/>
</dbReference>
<accession>A0A8K0JJR5</accession>
<dbReference type="SUPFAM" id="SSF51905">
    <property type="entry name" value="FAD/NAD(P)-binding domain"/>
    <property type="match status" value="1"/>
</dbReference>
<organism evidence="1 2">
    <name type="scientific">Filobasidium floriforme</name>
    <dbReference type="NCBI Taxonomy" id="5210"/>
    <lineage>
        <taxon>Eukaryota</taxon>
        <taxon>Fungi</taxon>
        <taxon>Dikarya</taxon>
        <taxon>Basidiomycota</taxon>
        <taxon>Agaricomycotina</taxon>
        <taxon>Tremellomycetes</taxon>
        <taxon>Filobasidiales</taxon>
        <taxon>Filobasidiaceae</taxon>
        <taxon>Filobasidium</taxon>
    </lineage>
</organism>
<dbReference type="PRINTS" id="PR00419">
    <property type="entry name" value="ADXRDTASE"/>
</dbReference>
<evidence type="ECO:0000313" key="1">
    <source>
        <dbReference type="EMBL" id="KAG7530981.1"/>
    </source>
</evidence>
<dbReference type="Gene3D" id="1.10.405.20">
    <property type="match status" value="1"/>
</dbReference>
<dbReference type="Pfam" id="PF13450">
    <property type="entry name" value="NAD_binding_8"/>
    <property type="match status" value="1"/>
</dbReference>
<dbReference type="AlphaFoldDB" id="A0A8K0JJR5"/>
<protein>
    <recommendedName>
        <fullName evidence="3">FAD/NAD(P)-binding domain-containing protein</fullName>
    </recommendedName>
</protein>
<dbReference type="Gene3D" id="3.30.70.1990">
    <property type="match status" value="1"/>
</dbReference>
<evidence type="ECO:0008006" key="3">
    <source>
        <dbReference type="Google" id="ProtNLM"/>
    </source>
</evidence>
<dbReference type="Proteomes" id="UP000812966">
    <property type="component" value="Unassembled WGS sequence"/>
</dbReference>